<protein>
    <submittedName>
        <fullName evidence="1">Uncharacterized protein</fullName>
    </submittedName>
</protein>
<dbReference type="EnsemblProtists" id="HpaT811223">
    <property type="protein sequence ID" value="HpaP811223"/>
    <property type="gene ID" value="HpaG811223"/>
</dbReference>
<dbReference type="HOGENOM" id="CLU_1963797_0_0_1"/>
<dbReference type="AlphaFoldDB" id="M4BXE2"/>
<evidence type="ECO:0000313" key="1">
    <source>
        <dbReference type="EnsemblProtists" id="HpaP811223"/>
    </source>
</evidence>
<evidence type="ECO:0000313" key="2">
    <source>
        <dbReference type="Proteomes" id="UP000011713"/>
    </source>
</evidence>
<dbReference type="EMBL" id="JH598024">
    <property type="status" value="NOT_ANNOTATED_CDS"/>
    <property type="molecule type" value="Genomic_DNA"/>
</dbReference>
<dbReference type="Proteomes" id="UP000011713">
    <property type="component" value="Unassembled WGS sequence"/>
</dbReference>
<keyword evidence="2" id="KW-1185">Reference proteome</keyword>
<name>M4BXE2_HYAAE</name>
<dbReference type="InParanoid" id="M4BXE2"/>
<organism evidence="1 2">
    <name type="scientific">Hyaloperonospora arabidopsidis (strain Emoy2)</name>
    <name type="common">Downy mildew agent</name>
    <name type="synonym">Peronospora arabidopsidis</name>
    <dbReference type="NCBI Taxonomy" id="559515"/>
    <lineage>
        <taxon>Eukaryota</taxon>
        <taxon>Sar</taxon>
        <taxon>Stramenopiles</taxon>
        <taxon>Oomycota</taxon>
        <taxon>Peronosporomycetes</taxon>
        <taxon>Peronosporales</taxon>
        <taxon>Peronosporaceae</taxon>
        <taxon>Hyaloperonospora</taxon>
    </lineage>
</organism>
<dbReference type="VEuPathDB" id="FungiDB:HpaG811223"/>
<reference evidence="2" key="1">
    <citation type="journal article" date="2010" name="Science">
        <title>Signatures of adaptation to obligate biotrophy in the Hyaloperonospora arabidopsidis genome.</title>
        <authorList>
            <person name="Baxter L."/>
            <person name="Tripathy S."/>
            <person name="Ishaque N."/>
            <person name="Boot N."/>
            <person name="Cabral A."/>
            <person name="Kemen E."/>
            <person name="Thines M."/>
            <person name="Ah-Fong A."/>
            <person name="Anderson R."/>
            <person name="Badejoko W."/>
            <person name="Bittner-Eddy P."/>
            <person name="Boore J.L."/>
            <person name="Chibucos M.C."/>
            <person name="Coates M."/>
            <person name="Dehal P."/>
            <person name="Delehaunty K."/>
            <person name="Dong S."/>
            <person name="Downton P."/>
            <person name="Dumas B."/>
            <person name="Fabro G."/>
            <person name="Fronick C."/>
            <person name="Fuerstenberg S.I."/>
            <person name="Fulton L."/>
            <person name="Gaulin E."/>
            <person name="Govers F."/>
            <person name="Hughes L."/>
            <person name="Humphray S."/>
            <person name="Jiang R.H."/>
            <person name="Judelson H."/>
            <person name="Kamoun S."/>
            <person name="Kyung K."/>
            <person name="Meijer H."/>
            <person name="Minx P."/>
            <person name="Morris P."/>
            <person name="Nelson J."/>
            <person name="Phuntumart V."/>
            <person name="Qutob D."/>
            <person name="Rehmany A."/>
            <person name="Rougon-Cardoso A."/>
            <person name="Ryden P."/>
            <person name="Torto-Alalibo T."/>
            <person name="Studholme D."/>
            <person name="Wang Y."/>
            <person name="Win J."/>
            <person name="Wood J."/>
            <person name="Clifton S.W."/>
            <person name="Rogers J."/>
            <person name="Van den Ackerveken G."/>
            <person name="Jones J.D."/>
            <person name="McDowell J.M."/>
            <person name="Beynon J."/>
            <person name="Tyler B.M."/>
        </authorList>
    </citation>
    <scope>NUCLEOTIDE SEQUENCE [LARGE SCALE GENOMIC DNA]</scope>
    <source>
        <strain evidence="2">Emoy2</strain>
    </source>
</reference>
<reference evidence="1" key="2">
    <citation type="submission" date="2015-06" db="UniProtKB">
        <authorList>
            <consortium name="EnsemblProtists"/>
        </authorList>
    </citation>
    <scope>IDENTIFICATION</scope>
    <source>
        <strain evidence="1">Emoy2</strain>
    </source>
</reference>
<sequence length="128" mass="13820">MQHRDMLLLSRKVVPESRIRAKATAFGVSRTSSGFRVFKTSQNRTEAEDSGASRASSGSRVFADINYHVTTRVIEVSVLYPICTGAAASGAIRARGGYRARSSWRQSTSAADLENLHGAVASPRSVMT</sequence>
<proteinExistence type="predicted"/>
<accession>M4BXE2</accession>